<comment type="caution">
    <text evidence="1">The sequence shown here is derived from an EMBL/GenBank/DDBJ whole genome shotgun (WGS) entry which is preliminary data.</text>
</comment>
<dbReference type="EMBL" id="JAAIUW010000003">
    <property type="protein sequence ID" value="KAF7837525.1"/>
    <property type="molecule type" value="Genomic_DNA"/>
</dbReference>
<reference evidence="1" key="1">
    <citation type="submission" date="2020-09" db="EMBL/GenBank/DDBJ databases">
        <title>Genome-Enabled Discovery of Anthraquinone Biosynthesis in Senna tora.</title>
        <authorList>
            <person name="Kang S.-H."/>
            <person name="Pandey R.P."/>
            <person name="Lee C.-M."/>
            <person name="Sim J.-S."/>
            <person name="Jeong J.-T."/>
            <person name="Choi B.-S."/>
            <person name="Jung M."/>
            <person name="Ginzburg D."/>
            <person name="Zhao K."/>
            <person name="Won S.Y."/>
            <person name="Oh T.-J."/>
            <person name="Yu Y."/>
            <person name="Kim N.-H."/>
            <person name="Lee O.R."/>
            <person name="Lee T.-H."/>
            <person name="Bashyal P."/>
            <person name="Kim T.-S."/>
            <person name="Lee W.-H."/>
            <person name="Kawkins C."/>
            <person name="Kim C.-K."/>
            <person name="Kim J.S."/>
            <person name="Ahn B.O."/>
            <person name="Rhee S.Y."/>
            <person name="Sohng J.K."/>
        </authorList>
    </citation>
    <scope>NUCLEOTIDE SEQUENCE</scope>
    <source>
        <tissue evidence="1">Leaf</tissue>
    </source>
</reference>
<gene>
    <name evidence="1" type="ORF">G2W53_006007</name>
</gene>
<proteinExistence type="predicted"/>
<evidence type="ECO:0000313" key="2">
    <source>
        <dbReference type="Proteomes" id="UP000634136"/>
    </source>
</evidence>
<dbReference type="Proteomes" id="UP000634136">
    <property type="component" value="Unassembled WGS sequence"/>
</dbReference>
<accession>A0A835CED6</accession>
<sequence length="28" mass="3200">MGFLYYIKSNGPSLIQNEGRLIEDEAQL</sequence>
<evidence type="ECO:0000313" key="1">
    <source>
        <dbReference type="EMBL" id="KAF7837525.1"/>
    </source>
</evidence>
<protein>
    <submittedName>
        <fullName evidence="1">Uncharacterized protein</fullName>
    </submittedName>
</protein>
<keyword evidence="2" id="KW-1185">Reference proteome</keyword>
<name>A0A835CED6_9FABA</name>
<organism evidence="1 2">
    <name type="scientific">Senna tora</name>
    <dbReference type="NCBI Taxonomy" id="362788"/>
    <lineage>
        <taxon>Eukaryota</taxon>
        <taxon>Viridiplantae</taxon>
        <taxon>Streptophyta</taxon>
        <taxon>Embryophyta</taxon>
        <taxon>Tracheophyta</taxon>
        <taxon>Spermatophyta</taxon>
        <taxon>Magnoliopsida</taxon>
        <taxon>eudicotyledons</taxon>
        <taxon>Gunneridae</taxon>
        <taxon>Pentapetalae</taxon>
        <taxon>rosids</taxon>
        <taxon>fabids</taxon>
        <taxon>Fabales</taxon>
        <taxon>Fabaceae</taxon>
        <taxon>Caesalpinioideae</taxon>
        <taxon>Cassia clade</taxon>
        <taxon>Senna</taxon>
    </lineage>
</organism>
<dbReference type="AlphaFoldDB" id="A0A835CED6"/>